<organism evidence="2 3">
    <name type="scientific">Mycetomoellerius zeteki</name>
    <dbReference type="NCBI Taxonomy" id="64791"/>
    <lineage>
        <taxon>Eukaryota</taxon>
        <taxon>Metazoa</taxon>
        <taxon>Ecdysozoa</taxon>
        <taxon>Arthropoda</taxon>
        <taxon>Hexapoda</taxon>
        <taxon>Insecta</taxon>
        <taxon>Pterygota</taxon>
        <taxon>Neoptera</taxon>
        <taxon>Endopterygota</taxon>
        <taxon>Hymenoptera</taxon>
        <taxon>Apocrita</taxon>
        <taxon>Aculeata</taxon>
        <taxon>Formicoidea</taxon>
        <taxon>Formicidae</taxon>
        <taxon>Myrmicinae</taxon>
        <taxon>Mycetomoellerius</taxon>
    </lineage>
</organism>
<keyword evidence="1" id="KW-0732">Signal</keyword>
<proteinExistence type="predicted"/>
<name>A0A151X3B3_9HYME</name>
<dbReference type="Proteomes" id="UP000075809">
    <property type="component" value="Unassembled WGS sequence"/>
</dbReference>
<feature type="signal peptide" evidence="1">
    <location>
        <begin position="1"/>
        <end position="25"/>
    </location>
</feature>
<evidence type="ECO:0000313" key="3">
    <source>
        <dbReference type="Proteomes" id="UP000075809"/>
    </source>
</evidence>
<evidence type="ECO:0000256" key="1">
    <source>
        <dbReference type="SAM" id="SignalP"/>
    </source>
</evidence>
<accession>A0A151X3B3</accession>
<protein>
    <submittedName>
        <fullName evidence="2">Uncharacterized protein</fullName>
    </submittedName>
</protein>
<dbReference type="AlphaFoldDB" id="A0A151X3B3"/>
<keyword evidence="3" id="KW-1185">Reference proteome</keyword>
<dbReference type="EMBL" id="KQ982566">
    <property type="protein sequence ID" value="KYQ54740.1"/>
    <property type="molecule type" value="Genomic_DNA"/>
</dbReference>
<reference evidence="2 3" key="1">
    <citation type="submission" date="2015-09" db="EMBL/GenBank/DDBJ databases">
        <title>Trachymyrmex zeteki WGS genome.</title>
        <authorList>
            <person name="Nygaard S."/>
            <person name="Hu H."/>
            <person name="Boomsma J."/>
            <person name="Zhang G."/>
        </authorList>
    </citation>
    <scope>NUCLEOTIDE SEQUENCE [LARGE SCALE GENOMIC DNA]</scope>
    <source>
        <strain evidence="2">Tzet28-1</strain>
        <tissue evidence="2">Whole body</tissue>
    </source>
</reference>
<feature type="chain" id="PRO_5007591626" evidence="1">
    <location>
        <begin position="26"/>
        <end position="64"/>
    </location>
</feature>
<sequence length="64" mass="7412">MKNMKVLLFLFGVILFLGIIIHTESAPQTENHSFKDVFKNMTEWGNEKIEKAAKAVKDFFEAHK</sequence>
<evidence type="ECO:0000313" key="2">
    <source>
        <dbReference type="EMBL" id="KYQ54740.1"/>
    </source>
</evidence>
<gene>
    <name evidence="2" type="ORF">ALC60_06342</name>
</gene>